<evidence type="ECO:0000313" key="11">
    <source>
        <dbReference type="EMBL" id="SFH61254.1"/>
    </source>
</evidence>
<dbReference type="PANTHER" id="PTHR30309">
    <property type="entry name" value="INNER MEMBRANE PROTEIN YGIH"/>
    <property type="match status" value="1"/>
</dbReference>
<gene>
    <name evidence="10" type="primary">plsY</name>
    <name evidence="11" type="ORF">SAMN05421753_101436</name>
</gene>
<evidence type="ECO:0000256" key="1">
    <source>
        <dbReference type="ARBA" id="ARBA00022475"/>
    </source>
</evidence>
<feature type="transmembrane region" description="Helical" evidence="10">
    <location>
        <begin position="91"/>
        <end position="109"/>
    </location>
</feature>
<dbReference type="PANTHER" id="PTHR30309:SF0">
    <property type="entry name" value="GLYCEROL-3-PHOSPHATE ACYLTRANSFERASE-RELATED"/>
    <property type="match status" value="1"/>
</dbReference>
<evidence type="ECO:0000256" key="5">
    <source>
        <dbReference type="ARBA" id="ARBA00022989"/>
    </source>
</evidence>
<keyword evidence="2 10" id="KW-0444">Lipid biosynthesis</keyword>
<evidence type="ECO:0000256" key="10">
    <source>
        <dbReference type="HAMAP-Rule" id="MF_01043"/>
    </source>
</evidence>
<dbReference type="Pfam" id="PF02660">
    <property type="entry name" value="G3P_acyltransf"/>
    <property type="match status" value="1"/>
</dbReference>
<evidence type="ECO:0000256" key="2">
    <source>
        <dbReference type="ARBA" id="ARBA00022516"/>
    </source>
</evidence>
<keyword evidence="9 10" id="KW-1208">Phospholipid metabolism</keyword>
<dbReference type="AlphaFoldDB" id="A0A1I3BG32"/>
<accession>A0A1I3BG32</accession>
<dbReference type="HAMAP" id="MF_01043">
    <property type="entry name" value="PlsY"/>
    <property type="match status" value="1"/>
</dbReference>
<name>A0A1I3BG32_9PLAN</name>
<evidence type="ECO:0000256" key="3">
    <source>
        <dbReference type="ARBA" id="ARBA00022679"/>
    </source>
</evidence>
<dbReference type="RefSeq" id="WP_092047512.1">
    <property type="nucleotide sequence ID" value="NZ_FOQD01000001.1"/>
</dbReference>
<evidence type="ECO:0000256" key="7">
    <source>
        <dbReference type="ARBA" id="ARBA00023136"/>
    </source>
</evidence>
<comment type="function">
    <text evidence="10">Catalyzes the transfer of an acyl group from acyl-phosphate (acyl-PO(4)) to glycerol-3-phosphate (G3P) to form lysophosphatidic acid (LPA). This enzyme utilizes acyl-phosphate as fatty acyl donor, but not acyl-CoA or acyl-ACP.</text>
</comment>
<evidence type="ECO:0000256" key="4">
    <source>
        <dbReference type="ARBA" id="ARBA00022692"/>
    </source>
</evidence>
<evidence type="ECO:0000313" key="12">
    <source>
        <dbReference type="Proteomes" id="UP000199518"/>
    </source>
</evidence>
<dbReference type="GO" id="GO:0005886">
    <property type="term" value="C:plasma membrane"/>
    <property type="evidence" value="ECO:0007669"/>
    <property type="project" value="UniProtKB-SubCell"/>
</dbReference>
<feature type="transmembrane region" description="Helical" evidence="10">
    <location>
        <begin position="146"/>
        <end position="165"/>
    </location>
</feature>
<comment type="pathway">
    <text evidence="10">Lipid metabolism; phospholipid metabolism.</text>
</comment>
<proteinExistence type="inferred from homology"/>
<keyword evidence="6 10" id="KW-0443">Lipid metabolism</keyword>
<dbReference type="NCBIfam" id="TIGR00023">
    <property type="entry name" value="glycerol-3-phosphate 1-O-acyltransferase PlsY"/>
    <property type="match status" value="1"/>
</dbReference>
<keyword evidence="12" id="KW-1185">Reference proteome</keyword>
<keyword evidence="11" id="KW-0012">Acyltransferase</keyword>
<dbReference type="EMBL" id="FOQD01000001">
    <property type="protein sequence ID" value="SFH61254.1"/>
    <property type="molecule type" value="Genomic_DNA"/>
</dbReference>
<comment type="catalytic activity">
    <reaction evidence="10">
        <text>an acyl phosphate + sn-glycerol 3-phosphate = a 1-acyl-sn-glycero-3-phosphate + phosphate</text>
        <dbReference type="Rhea" id="RHEA:34075"/>
        <dbReference type="ChEBI" id="CHEBI:43474"/>
        <dbReference type="ChEBI" id="CHEBI:57597"/>
        <dbReference type="ChEBI" id="CHEBI:57970"/>
        <dbReference type="ChEBI" id="CHEBI:59918"/>
        <dbReference type="EC" id="2.3.1.275"/>
    </reaction>
</comment>
<dbReference type="GO" id="GO:0043772">
    <property type="term" value="F:acyl-phosphate glycerol-3-phosphate acyltransferase activity"/>
    <property type="evidence" value="ECO:0007669"/>
    <property type="project" value="UniProtKB-UniRule"/>
</dbReference>
<feature type="transmembrane region" description="Helical" evidence="10">
    <location>
        <begin position="115"/>
        <end position="139"/>
    </location>
</feature>
<keyword evidence="5 10" id="KW-1133">Transmembrane helix</keyword>
<comment type="similarity">
    <text evidence="10">Belongs to the PlsY family.</text>
</comment>
<keyword evidence="8 10" id="KW-0594">Phospholipid biosynthesis</keyword>
<dbReference type="UniPathway" id="UPA00085"/>
<sequence>MSTGLQLVLAALGSALLGSIPFSLLIARFAGGIDLRKVGSGNVGATNVARTLGWKWGTLALLCDAAKGVVPVLLFPALMTTASPGLDNERVLCGVCAILGHMFPPWLGFKGGKGVATALGVVTVLAPAGTGIACLAFIVTFALSRIVSLSSIVAALSYAIAEVVLHGSDLWGPQTWGLGAFAIAIPLLIIYRHRTNIVRLWHGQEPRLQLKKKTGEPEV</sequence>
<keyword evidence="4 10" id="KW-0812">Transmembrane</keyword>
<dbReference type="EC" id="2.3.1.275" evidence="10"/>
<reference evidence="12" key="1">
    <citation type="submission" date="2016-10" db="EMBL/GenBank/DDBJ databases">
        <authorList>
            <person name="Varghese N."/>
            <person name="Submissions S."/>
        </authorList>
    </citation>
    <scope>NUCLEOTIDE SEQUENCE [LARGE SCALE GENOMIC DNA]</scope>
    <source>
        <strain evidence="12">DSM 26348</strain>
    </source>
</reference>
<feature type="transmembrane region" description="Helical" evidence="10">
    <location>
        <begin position="171"/>
        <end position="191"/>
    </location>
</feature>
<dbReference type="OrthoDB" id="9777124at2"/>
<keyword evidence="7 10" id="KW-0472">Membrane</keyword>
<dbReference type="InterPro" id="IPR003811">
    <property type="entry name" value="G3P_acylTferase_PlsY"/>
</dbReference>
<organism evidence="11 12">
    <name type="scientific">Planctomicrobium piriforme</name>
    <dbReference type="NCBI Taxonomy" id="1576369"/>
    <lineage>
        <taxon>Bacteria</taxon>
        <taxon>Pseudomonadati</taxon>
        <taxon>Planctomycetota</taxon>
        <taxon>Planctomycetia</taxon>
        <taxon>Planctomycetales</taxon>
        <taxon>Planctomycetaceae</taxon>
        <taxon>Planctomicrobium</taxon>
    </lineage>
</organism>
<feature type="transmembrane region" description="Helical" evidence="10">
    <location>
        <begin position="56"/>
        <end position="79"/>
    </location>
</feature>
<dbReference type="SMART" id="SM01207">
    <property type="entry name" value="G3P_acyltransf"/>
    <property type="match status" value="1"/>
</dbReference>
<evidence type="ECO:0000256" key="6">
    <source>
        <dbReference type="ARBA" id="ARBA00023098"/>
    </source>
</evidence>
<dbReference type="GO" id="GO:0008654">
    <property type="term" value="P:phospholipid biosynthetic process"/>
    <property type="evidence" value="ECO:0007669"/>
    <property type="project" value="UniProtKB-UniRule"/>
</dbReference>
<evidence type="ECO:0000256" key="8">
    <source>
        <dbReference type="ARBA" id="ARBA00023209"/>
    </source>
</evidence>
<dbReference type="Proteomes" id="UP000199518">
    <property type="component" value="Unassembled WGS sequence"/>
</dbReference>
<dbReference type="STRING" id="1576369.SAMN05421753_101436"/>
<comment type="subcellular location">
    <subcellularLocation>
        <location evidence="10">Cell membrane</location>
        <topology evidence="10">Multi-pass membrane protein</topology>
    </subcellularLocation>
</comment>
<evidence type="ECO:0000256" key="9">
    <source>
        <dbReference type="ARBA" id="ARBA00023264"/>
    </source>
</evidence>
<keyword evidence="3 10" id="KW-0808">Transferase</keyword>
<comment type="subunit">
    <text evidence="10">Probably interacts with PlsX.</text>
</comment>
<keyword evidence="1 10" id="KW-1003">Cell membrane</keyword>
<protein>
    <recommendedName>
        <fullName evidence="10">Glycerol-3-phosphate acyltransferase</fullName>
    </recommendedName>
    <alternativeName>
        <fullName evidence="10">Acyl-PO4 G3P acyltransferase</fullName>
    </alternativeName>
    <alternativeName>
        <fullName evidence="10">Acyl-phosphate--glycerol-3-phosphate acyltransferase</fullName>
    </alternativeName>
    <alternativeName>
        <fullName evidence="10">G3P acyltransferase</fullName>
        <shortName evidence="10">GPAT</shortName>
        <ecNumber evidence="10">2.3.1.275</ecNumber>
    </alternativeName>
    <alternativeName>
        <fullName evidence="10">Lysophosphatidic acid synthase</fullName>
        <shortName evidence="10">LPA synthase</shortName>
    </alternativeName>
</protein>